<evidence type="ECO:0000313" key="2">
    <source>
        <dbReference type="Proteomes" id="UP001642540"/>
    </source>
</evidence>
<sequence length="126" mass="14219">MILRTNYLWKCLRKSVQLVTQEVIEILDDSDNEVEPDQVPAHGVSEEAVGPNGHLFSDEHIKYAVAPDHIYYKVNSNRPMEIVSDDPKEDLSIQPVYSSGKTYGEIVPYNLDLDDCLFDGIAKIVP</sequence>
<dbReference type="EMBL" id="CAXLJM020000090">
    <property type="protein sequence ID" value="CAL8131784.1"/>
    <property type="molecule type" value="Genomic_DNA"/>
</dbReference>
<dbReference type="Proteomes" id="UP001642540">
    <property type="component" value="Unassembled WGS sequence"/>
</dbReference>
<evidence type="ECO:0000313" key="1">
    <source>
        <dbReference type="EMBL" id="CAL8131784.1"/>
    </source>
</evidence>
<accession>A0ABP1RNN3</accession>
<keyword evidence="2" id="KW-1185">Reference proteome</keyword>
<name>A0ABP1RNN3_9HEXA</name>
<organism evidence="1 2">
    <name type="scientific">Orchesella dallaii</name>
    <dbReference type="NCBI Taxonomy" id="48710"/>
    <lineage>
        <taxon>Eukaryota</taxon>
        <taxon>Metazoa</taxon>
        <taxon>Ecdysozoa</taxon>
        <taxon>Arthropoda</taxon>
        <taxon>Hexapoda</taxon>
        <taxon>Collembola</taxon>
        <taxon>Entomobryomorpha</taxon>
        <taxon>Entomobryoidea</taxon>
        <taxon>Orchesellidae</taxon>
        <taxon>Orchesellinae</taxon>
        <taxon>Orchesella</taxon>
    </lineage>
</organism>
<reference evidence="1 2" key="1">
    <citation type="submission" date="2024-08" db="EMBL/GenBank/DDBJ databases">
        <authorList>
            <person name="Cucini C."/>
            <person name="Frati F."/>
        </authorList>
    </citation>
    <scope>NUCLEOTIDE SEQUENCE [LARGE SCALE GENOMIC DNA]</scope>
</reference>
<gene>
    <name evidence="1" type="ORF">ODALV1_LOCUS24321</name>
</gene>
<proteinExistence type="predicted"/>
<comment type="caution">
    <text evidence="1">The sequence shown here is derived from an EMBL/GenBank/DDBJ whole genome shotgun (WGS) entry which is preliminary data.</text>
</comment>
<protein>
    <submittedName>
        <fullName evidence="1">Uncharacterized protein</fullName>
    </submittedName>
</protein>